<proteinExistence type="predicted"/>
<evidence type="ECO:0000313" key="2">
    <source>
        <dbReference type="EMBL" id="GGF18571.1"/>
    </source>
</evidence>
<feature type="chain" id="PRO_5035182591" description="Exo-alpha-sialidase" evidence="1">
    <location>
        <begin position="27"/>
        <end position="489"/>
    </location>
</feature>
<name>A0A8J2YUP5_9PROT</name>
<dbReference type="AlphaFoldDB" id="A0A8J2YUP5"/>
<protein>
    <recommendedName>
        <fullName evidence="4">Exo-alpha-sialidase</fullName>
    </recommendedName>
</protein>
<dbReference type="RefSeq" id="WP_189046250.1">
    <property type="nucleotide sequence ID" value="NZ_BMJQ01000006.1"/>
</dbReference>
<dbReference type="EMBL" id="BMJQ01000006">
    <property type="protein sequence ID" value="GGF18571.1"/>
    <property type="molecule type" value="Genomic_DNA"/>
</dbReference>
<keyword evidence="3" id="KW-1185">Reference proteome</keyword>
<feature type="signal peptide" evidence="1">
    <location>
        <begin position="1"/>
        <end position="26"/>
    </location>
</feature>
<gene>
    <name evidence="2" type="ORF">GCM10011611_25560</name>
</gene>
<sequence>MLARFCYALVLGLLLASAGLGCPAGAADTSTDNGGICVACIGIRVGPPRVVRGPAADIADNRFTEIELPNGTFRGFDAHGETRAIDGKHAWDMGASGRVVLGPGASGSFDSCGQWLNHAERAGAATLGFIHAETACNYAAGQTHKSMALATSNDDGLTWRPLGQIITGTDSPTPGRNTGEGDCTAVDGHDGYYYAYCFRARDGSLIAARAPVSDPAPGNWQKYLNGKWDQPGLGGNATRLANGAGASVARWTTTGDLVLTGWVPGGLGLFLTRDHVSLKPMPAPLLVADPGNWRRPAASELIAYPVLLNARDGSNQLSDSWMLVYAYWPPGGGHADKYLVFRDVTVTTAAAATGPQTGVLLARWYNPALHDRWSTTGPVPGNDTAYRLEGRSGYLLTAAQGPVPTTELEDCVSNRPGHPDHLLAEKGFCEAHAYQRLRTAGWVYTQAGPGMISLYRCYNAKEQSHFASNAPDCEQLGEREQLLGYALSQ</sequence>
<keyword evidence="1" id="KW-0732">Signal</keyword>
<evidence type="ECO:0008006" key="4">
    <source>
        <dbReference type="Google" id="ProtNLM"/>
    </source>
</evidence>
<dbReference type="PROSITE" id="PS51257">
    <property type="entry name" value="PROKAR_LIPOPROTEIN"/>
    <property type="match status" value="1"/>
</dbReference>
<evidence type="ECO:0000256" key="1">
    <source>
        <dbReference type="SAM" id="SignalP"/>
    </source>
</evidence>
<reference evidence="2" key="1">
    <citation type="journal article" date="2014" name="Int. J. Syst. Evol. Microbiol.">
        <title>Complete genome sequence of Corynebacterium casei LMG S-19264T (=DSM 44701T), isolated from a smear-ripened cheese.</title>
        <authorList>
            <consortium name="US DOE Joint Genome Institute (JGI-PGF)"/>
            <person name="Walter F."/>
            <person name="Albersmeier A."/>
            <person name="Kalinowski J."/>
            <person name="Ruckert C."/>
        </authorList>
    </citation>
    <scope>NUCLEOTIDE SEQUENCE</scope>
    <source>
        <strain evidence="2">CGMCC 1.15725</strain>
    </source>
</reference>
<comment type="caution">
    <text evidence="2">The sequence shown here is derived from an EMBL/GenBank/DDBJ whole genome shotgun (WGS) entry which is preliminary data.</text>
</comment>
<organism evidence="2 3">
    <name type="scientific">Aliidongia dinghuensis</name>
    <dbReference type="NCBI Taxonomy" id="1867774"/>
    <lineage>
        <taxon>Bacteria</taxon>
        <taxon>Pseudomonadati</taxon>
        <taxon>Pseudomonadota</taxon>
        <taxon>Alphaproteobacteria</taxon>
        <taxon>Rhodospirillales</taxon>
        <taxon>Dongiaceae</taxon>
        <taxon>Aliidongia</taxon>
    </lineage>
</organism>
<reference evidence="2" key="2">
    <citation type="submission" date="2020-09" db="EMBL/GenBank/DDBJ databases">
        <authorList>
            <person name="Sun Q."/>
            <person name="Zhou Y."/>
        </authorList>
    </citation>
    <scope>NUCLEOTIDE SEQUENCE</scope>
    <source>
        <strain evidence="2">CGMCC 1.15725</strain>
    </source>
</reference>
<evidence type="ECO:0000313" key="3">
    <source>
        <dbReference type="Proteomes" id="UP000646365"/>
    </source>
</evidence>
<dbReference type="Proteomes" id="UP000646365">
    <property type="component" value="Unassembled WGS sequence"/>
</dbReference>
<accession>A0A8J2YUP5</accession>